<reference evidence="4 5" key="1">
    <citation type="journal article" date="2016" name="Nat. Commun.">
        <title>Extremotolerant tardigrade genome and improved radiotolerance of human cultured cells by tardigrade-unique protein.</title>
        <authorList>
            <person name="Hashimoto T."/>
            <person name="Horikawa D.D."/>
            <person name="Saito Y."/>
            <person name="Kuwahara H."/>
            <person name="Kozuka-Hata H."/>
            <person name="Shin-I T."/>
            <person name="Minakuchi Y."/>
            <person name="Ohishi K."/>
            <person name="Motoyama A."/>
            <person name="Aizu T."/>
            <person name="Enomoto A."/>
            <person name="Kondo K."/>
            <person name="Tanaka S."/>
            <person name="Hara Y."/>
            <person name="Koshikawa S."/>
            <person name="Sagara H."/>
            <person name="Miura T."/>
            <person name="Yokobori S."/>
            <person name="Miyagawa K."/>
            <person name="Suzuki Y."/>
            <person name="Kubo T."/>
            <person name="Oyama M."/>
            <person name="Kohara Y."/>
            <person name="Fujiyama A."/>
            <person name="Arakawa K."/>
            <person name="Katayama T."/>
            <person name="Toyoda A."/>
            <person name="Kunieda T."/>
        </authorList>
    </citation>
    <scope>NUCLEOTIDE SEQUENCE [LARGE SCALE GENOMIC DNA]</scope>
    <source>
        <strain evidence="4 5">YOKOZUNA-1</strain>
    </source>
</reference>
<dbReference type="PANTHER" id="PTHR23322:SF1">
    <property type="entry name" value="FAS-ASSOCIATED FACTOR 2"/>
    <property type="match status" value="1"/>
</dbReference>
<dbReference type="SMART" id="SM00166">
    <property type="entry name" value="UBX"/>
    <property type="match status" value="1"/>
</dbReference>
<feature type="compositionally biased region" description="Polar residues" evidence="2">
    <location>
        <begin position="89"/>
        <end position="109"/>
    </location>
</feature>
<dbReference type="Pfam" id="PF00789">
    <property type="entry name" value="UBX"/>
    <property type="match status" value="1"/>
</dbReference>
<dbReference type="GO" id="GO:0005783">
    <property type="term" value="C:endoplasmic reticulum"/>
    <property type="evidence" value="ECO:0007669"/>
    <property type="project" value="TreeGrafter"/>
</dbReference>
<feature type="region of interest" description="Disordered" evidence="2">
    <location>
        <begin position="321"/>
        <end position="368"/>
    </location>
</feature>
<proteinExistence type="predicted"/>
<dbReference type="Pfam" id="PF14555">
    <property type="entry name" value="UBA_4"/>
    <property type="match status" value="1"/>
</dbReference>
<comment type="caution">
    <text evidence="4">The sequence shown here is derived from an EMBL/GenBank/DDBJ whole genome shotgun (WGS) entry which is preliminary data.</text>
</comment>
<dbReference type="GO" id="GO:0036503">
    <property type="term" value="P:ERAD pathway"/>
    <property type="evidence" value="ECO:0007669"/>
    <property type="project" value="TreeGrafter"/>
</dbReference>
<dbReference type="InterPro" id="IPR049483">
    <property type="entry name" value="FAF1_2-like_UAS"/>
</dbReference>
<dbReference type="Gene3D" id="3.10.20.90">
    <property type="entry name" value="Phosphatidylinositol 3-kinase Catalytic Subunit, Chain A, domain 1"/>
    <property type="match status" value="1"/>
</dbReference>
<dbReference type="EMBL" id="BDGG01000019">
    <property type="protein sequence ID" value="GAV08837.1"/>
    <property type="molecule type" value="Genomic_DNA"/>
</dbReference>
<feature type="domain" description="UBX" evidence="3">
    <location>
        <begin position="393"/>
        <end position="471"/>
    </location>
</feature>
<dbReference type="OrthoDB" id="1026733at2759"/>
<dbReference type="AlphaFoldDB" id="A0A1D1W5X4"/>
<dbReference type="PROSITE" id="PS50033">
    <property type="entry name" value="UBX"/>
    <property type="match status" value="1"/>
</dbReference>
<evidence type="ECO:0000256" key="1">
    <source>
        <dbReference type="ARBA" id="ARBA00023054"/>
    </source>
</evidence>
<dbReference type="GO" id="GO:0043130">
    <property type="term" value="F:ubiquitin binding"/>
    <property type="evidence" value="ECO:0007669"/>
    <property type="project" value="TreeGrafter"/>
</dbReference>
<feature type="region of interest" description="Disordered" evidence="2">
    <location>
        <begin position="83"/>
        <end position="109"/>
    </location>
</feature>
<dbReference type="InterPro" id="IPR050730">
    <property type="entry name" value="UBX_domain-protein"/>
</dbReference>
<evidence type="ECO:0000313" key="5">
    <source>
        <dbReference type="Proteomes" id="UP000186922"/>
    </source>
</evidence>
<dbReference type="Gene3D" id="1.10.8.10">
    <property type="entry name" value="DNA helicase RuvA subunit, C-terminal domain"/>
    <property type="match status" value="1"/>
</dbReference>
<dbReference type="PANTHER" id="PTHR23322">
    <property type="entry name" value="FAS-ASSOCIATED PROTEIN"/>
    <property type="match status" value="1"/>
</dbReference>
<dbReference type="Gene3D" id="3.40.30.10">
    <property type="entry name" value="Glutaredoxin"/>
    <property type="match status" value="1"/>
</dbReference>
<evidence type="ECO:0000256" key="2">
    <source>
        <dbReference type="SAM" id="MobiDB-lite"/>
    </source>
</evidence>
<organism evidence="4 5">
    <name type="scientific">Ramazzottius varieornatus</name>
    <name type="common">Water bear</name>
    <name type="synonym">Tardigrade</name>
    <dbReference type="NCBI Taxonomy" id="947166"/>
    <lineage>
        <taxon>Eukaryota</taxon>
        <taxon>Metazoa</taxon>
        <taxon>Ecdysozoa</taxon>
        <taxon>Tardigrada</taxon>
        <taxon>Eutardigrada</taxon>
        <taxon>Parachela</taxon>
        <taxon>Hypsibioidea</taxon>
        <taxon>Ramazzottiidae</taxon>
        <taxon>Ramazzottius</taxon>
    </lineage>
</organism>
<gene>
    <name evidence="4" type="primary">RvY_18473</name>
    <name evidence="4" type="synonym">RvY_18473.1</name>
    <name evidence="4" type="ORF">RvY_18473-1</name>
</gene>
<dbReference type="Proteomes" id="UP000186922">
    <property type="component" value="Unassembled WGS sequence"/>
</dbReference>
<dbReference type="SMART" id="SM00594">
    <property type="entry name" value="UAS"/>
    <property type="match status" value="1"/>
</dbReference>
<dbReference type="SUPFAM" id="SSF52833">
    <property type="entry name" value="Thioredoxin-like"/>
    <property type="match status" value="1"/>
</dbReference>
<evidence type="ECO:0000313" key="4">
    <source>
        <dbReference type="EMBL" id="GAV08837.1"/>
    </source>
</evidence>
<protein>
    <recommendedName>
        <fullName evidence="3">UBX domain-containing protein</fullName>
    </recommendedName>
</protein>
<sequence>MDARRPLDALSEEQTEILINFQNLSGLDDINQCRRILEHNGWDEQAAVENIFREQDDQADALRRQAAGLPSIARYSSNYRREASMAQDGPTTSANPARTPRLTISPSSTQVFQGGPAPVVPWGLWDWMKAIVVIPVRFTYTTIVDFLRFLWSFVAGPSFPASTPTQDVKNFIEGFEEMYGTTHPVFYQGGYKEAYQDAKRELRFLLLYLHQDNSHDSDRFCRDALIHPNVVSMINSRALFWGCSTKYAEGYKVAQALQVSKYPSLGLIANKGNQMTLIGRLQGYHNHEQLIDKLTQLFGHNERLLNAARQERQQLDMNQTLRKEQDEAFQKSLKADQDKAEKKRQEALKKEQAEHAKKEAEERKHREEIERVESLARRKHEAARLVPAEPKEGTADCCRISFKLPNGKRIQRRFNDTDVVADLYHYILSQPDVPDQFEVYTTYPRNSIECSPASRKEIELFGWGPAIALIVEEKEEADDEELDKPIAQPV</sequence>
<dbReference type="STRING" id="947166.A0A1D1W5X4"/>
<dbReference type="InterPro" id="IPR006577">
    <property type="entry name" value="UAS"/>
</dbReference>
<name>A0A1D1W5X4_RAMVA</name>
<dbReference type="SUPFAM" id="SSF54236">
    <property type="entry name" value="Ubiquitin-like"/>
    <property type="match status" value="1"/>
</dbReference>
<keyword evidence="5" id="KW-1185">Reference proteome</keyword>
<accession>A0A1D1W5X4</accession>
<evidence type="ECO:0000259" key="3">
    <source>
        <dbReference type="PROSITE" id="PS50033"/>
    </source>
</evidence>
<dbReference type="InterPro" id="IPR036249">
    <property type="entry name" value="Thioredoxin-like_sf"/>
</dbReference>
<dbReference type="Pfam" id="PF21021">
    <property type="entry name" value="FAF1"/>
    <property type="match status" value="1"/>
</dbReference>
<dbReference type="InterPro" id="IPR029071">
    <property type="entry name" value="Ubiquitin-like_domsf"/>
</dbReference>
<keyword evidence="1" id="KW-0175">Coiled coil</keyword>
<dbReference type="InterPro" id="IPR001012">
    <property type="entry name" value="UBX_dom"/>
</dbReference>